<comment type="caution">
    <text evidence="2">The sequence shown here is derived from an EMBL/GenBank/DDBJ whole genome shotgun (WGS) entry which is preliminary data.</text>
</comment>
<protein>
    <submittedName>
        <fullName evidence="2">Transglutaminase-like enzyme</fullName>
    </submittedName>
</protein>
<evidence type="ECO:0000259" key="1">
    <source>
        <dbReference type="SMART" id="SM00460"/>
    </source>
</evidence>
<sequence>MKRKSYGFLSVPIAIIVFLFMTGVGICDVQRTLVTMTIDLSSHGSNEEAMLWLPYPVSDAYQLITNVKIDGTYSSHGFYTDQEFGNHILYAYWPKGKKDRRLSLSFEVTRWERKDKALSDSGCVDKVFLAKYLKGSKLAPINEAVKALSQEITKGKHGTLEKARSIYLWVAKNMRRDPKTKGCGRGNVCLLLSKKSGKCADIHSVFVALLKGAGIPAREVFGLRLAKTDGVNITKWQHCWAEFYVPGYGWFVADPGDYLKALLKKKLCYASPEAKALLSYYFGAVDPYRIKFGTGRDINLNPKNKKGPLNYFMYPYAEIGGRPLDPLAPEKFSYEIVQRNLE</sequence>
<dbReference type="STRING" id="1156395.DBT_0829"/>
<accession>A0A1B9F7T2</accession>
<reference evidence="2 3" key="1">
    <citation type="submission" date="2016-06" db="EMBL/GenBank/DDBJ databases">
        <title>Respiratory ammonification of nitrate coupled to the oxidation of elemental sulfur in deep-sea autotrophic thermophilic bacteria.</title>
        <authorList>
            <person name="Slobodkina G.B."/>
            <person name="Mardanov A.V."/>
            <person name="Ravin N.V."/>
            <person name="Frolova A.A."/>
            <person name="Viryasiv M.B."/>
            <person name="Chernyh N.A."/>
            <person name="Bonch-Osmolovskaya E.A."/>
            <person name="Slobodkin A.I."/>
        </authorList>
    </citation>
    <scope>NUCLEOTIDE SEQUENCE [LARGE SCALE GENOMIC DNA]</scope>
    <source>
        <strain evidence="2 3">S69</strain>
    </source>
</reference>
<name>A0A1B9F7T2_9BACT</name>
<keyword evidence="3" id="KW-1185">Reference proteome</keyword>
<dbReference type="SMART" id="SM00460">
    <property type="entry name" value="TGc"/>
    <property type="match status" value="1"/>
</dbReference>
<feature type="domain" description="Transglutaminase-like" evidence="1">
    <location>
        <begin position="191"/>
        <end position="257"/>
    </location>
</feature>
<dbReference type="Pfam" id="PF01841">
    <property type="entry name" value="Transglut_core"/>
    <property type="match status" value="1"/>
</dbReference>
<dbReference type="PANTHER" id="PTHR38339:SF1">
    <property type="entry name" value="TRANSGLUTAMINASE-LIKE DOMAIN-CONTAINING PROTEIN"/>
    <property type="match status" value="1"/>
</dbReference>
<dbReference type="Gene3D" id="3.10.620.30">
    <property type="match status" value="1"/>
</dbReference>
<gene>
    <name evidence="2" type="ORF">DBT_0829</name>
</gene>
<dbReference type="AlphaFoldDB" id="A0A1B9F7T2"/>
<evidence type="ECO:0000313" key="2">
    <source>
        <dbReference type="EMBL" id="OCC15904.1"/>
    </source>
</evidence>
<evidence type="ECO:0000313" key="3">
    <source>
        <dbReference type="Proteomes" id="UP000093080"/>
    </source>
</evidence>
<dbReference type="OrthoDB" id="9804872at2"/>
<dbReference type="Proteomes" id="UP000093080">
    <property type="component" value="Unassembled WGS sequence"/>
</dbReference>
<proteinExistence type="predicted"/>
<dbReference type="InterPro" id="IPR038765">
    <property type="entry name" value="Papain-like_cys_pep_sf"/>
</dbReference>
<dbReference type="InterPro" id="IPR002931">
    <property type="entry name" value="Transglutaminase-like"/>
</dbReference>
<dbReference type="RefSeq" id="WP_067616635.1">
    <property type="nucleotide sequence ID" value="NZ_MAGO01000003.1"/>
</dbReference>
<organism evidence="2 3">
    <name type="scientific">Dissulfuribacter thermophilus</name>
    <dbReference type="NCBI Taxonomy" id="1156395"/>
    <lineage>
        <taxon>Bacteria</taxon>
        <taxon>Pseudomonadati</taxon>
        <taxon>Thermodesulfobacteriota</taxon>
        <taxon>Dissulfuribacteria</taxon>
        <taxon>Dissulfuribacterales</taxon>
        <taxon>Dissulfuribacteraceae</taxon>
        <taxon>Dissulfuribacter</taxon>
    </lineage>
</organism>
<dbReference type="EMBL" id="MAGO01000003">
    <property type="protein sequence ID" value="OCC15904.1"/>
    <property type="molecule type" value="Genomic_DNA"/>
</dbReference>
<dbReference type="SUPFAM" id="SSF54001">
    <property type="entry name" value="Cysteine proteinases"/>
    <property type="match status" value="1"/>
</dbReference>
<dbReference type="PANTHER" id="PTHR38339">
    <property type="entry name" value="TRANSGLUTAMINASE DOMAIN PROTEIN"/>
    <property type="match status" value="1"/>
</dbReference>